<dbReference type="EMBL" id="CP088147">
    <property type="protein sequence ID" value="UTU51521.1"/>
    <property type="molecule type" value="Genomic_DNA"/>
</dbReference>
<accession>A0AB38TB57</accession>
<dbReference type="Proteomes" id="UP001060070">
    <property type="component" value="Chromosome"/>
</dbReference>
<evidence type="ECO:0008006" key="3">
    <source>
        <dbReference type="Google" id="ProtNLM"/>
    </source>
</evidence>
<name>A0AB38TB57_9HYPH</name>
<keyword evidence="2" id="KW-1185">Reference proteome</keyword>
<evidence type="ECO:0000313" key="1">
    <source>
        <dbReference type="EMBL" id="UTU51521.1"/>
    </source>
</evidence>
<reference evidence="1 2" key="1">
    <citation type="journal article" date="2022" name="Microbiol. Resour. Announc.">
        <title>Complete Genome Sequence of Mesorhizobium ciceri Strain R30, a Rhizobium Used as a Commercial Inoculant for Chickpea in Argentina.</title>
        <authorList>
            <person name="Foresto E."/>
            <person name="Revale S."/>
            <person name="Primo E."/>
            <person name="Nievas F."/>
            <person name="Carezzano E."/>
            <person name="Puente M."/>
            <person name="Alzari P."/>
            <person name="Mart M."/>
            <person name="Ben-Assaya M."/>
            <person name="Mornico D."/>
            <person name="Santoro M."/>
            <person name="Mart F."/>
            <person name="Giordano W."/>
            <person name="Bogino P."/>
        </authorList>
    </citation>
    <scope>NUCLEOTIDE SEQUENCE [LARGE SCALE GENOMIC DNA]</scope>
    <source>
        <strain evidence="1 2">R30</strain>
    </source>
</reference>
<gene>
    <name evidence="1" type="ORF">LRP29_29345</name>
</gene>
<dbReference type="AlphaFoldDB" id="A0AB38TB57"/>
<sequence>MRDVDVYDYQPALPPGNSSMSEHAIEFLRGWIGEKVHCQSSQARIDKQAETLAKECAAEAAEVGIPLEDIQEEVGDIQELIASRLEEAAEAEESQQAPRKAAE</sequence>
<proteinExistence type="predicted"/>
<organism evidence="1 2">
    <name type="scientific">Mesorhizobium ciceri</name>
    <dbReference type="NCBI Taxonomy" id="39645"/>
    <lineage>
        <taxon>Bacteria</taxon>
        <taxon>Pseudomonadati</taxon>
        <taxon>Pseudomonadota</taxon>
        <taxon>Alphaproteobacteria</taxon>
        <taxon>Hyphomicrobiales</taxon>
        <taxon>Phyllobacteriaceae</taxon>
        <taxon>Mesorhizobium</taxon>
    </lineage>
</organism>
<protein>
    <recommendedName>
        <fullName evidence="3">DUF768 domain-containing protein</fullName>
    </recommendedName>
</protein>
<evidence type="ECO:0000313" key="2">
    <source>
        <dbReference type="Proteomes" id="UP001060070"/>
    </source>
</evidence>